<dbReference type="InterPro" id="IPR036034">
    <property type="entry name" value="PDZ_sf"/>
</dbReference>
<evidence type="ECO:0008006" key="3">
    <source>
        <dbReference type="Google" id="ProtNLM"/>
    </source>
</evidence>
<sequence length="243" mass="26731">MKAKVLLIIFLLMLPATICLAWKYTPYSTGIVVDKNMIVLAVNVGGPAYNSGVRPGDIILSVSDGGTSISSLAARESLYASETRPIVVNYKRNETQLSTTIIPTKLLDTAVKTTYLVIGNAQDNYDRLVKSLTFHPNISALFPIQSMDNNLKMVRTYSSVARKTVNEMPIYLIAPGGSGFGFTALETIGNFALIDSKDGQWSILKVNLSFRAEFAHLFGQSWENFTSSGVLERKLIECMFDNI</sequence>
<dbReference type="EMBL" id="AAWL01000040">
    <property type="protein sequence ID" value="EAX46346.1"/>
    <property type="molecule type" value="Genomic_DNA"/>
</dbReference>
<dbReference type="OrthoDB" id="1765023at2"/>
<organism evidence="1 2">
    <name type="scientific">Thermosinus carboxydivorans Nor1</name>
    <dbReference type="NCBI Taxonomy" id="401526"/>
    <lineage>
        <taxon>Bacteria</taxon>
        <taxon>Bacillati</taxon>
        <taxon>Bacillota</taxon>
        <taxon>Negativicutes</taxon>
        <taxon>Selenomonadales</taxon>
        <taxon>Sporomusaceae</taxon>
        <taxon>Thermosinus</taxon>
    </lineage>
</organism>
<dbReference type="eggNOG" id="ENOG5033N9P">
    <property type="taxonomic scope" value="Bacteria"/>
</dbReference>
<evidence type="ECO:0000313" key="2">
    <source>
        <dbReference type="Proteomes" id="UP000005139"/>
    </source>
</evidence>
<dbReference type="AlphaFoldDB" id="A1HUE8"/>
<dbReference type="Gene3D" id="2.30.42.10">
    <property type="match status" value="1"/>
</dbReference>
<dbReference type="RefSeq" id="WP_007290659.1">
    <property type="nucleotide sequence ID" value="NZ_AAWL01000040.1"/>
</dbReference>
<evidence type="ECO:0000313" key="1">
    <source>
        <dbReference type="EMBL" id="EAX46346.1"/>
    </source>
</evidence>
<comment type="caution">
    <text evidence="1">The sequence shown here is derived from an EMBL/GenBank/DDBJ whole genome shotgun (WGS) entry which is preliminary data.</text>
</comment>
<keyword evidence="2" id="KW-1185">Reference proteome</keyword>
<proteinExistence type="predicted"/>
<protein>
    <recommendedName>
        <fullName evidence="3">PDZ domain-containing protein</fullName>
    </recommendedName>
</protein>
<dbReference type="SUPFAM" id="SSF50156">
    <property type="entry name" value="PDZ domain-like"/>
    <property type="match status" value="1"/>
</dbReference>
<gene>
    <name evidence="1" type="ORF">TcarDRAFT_0086</name>
</gene>
<dbReference type="Proteomes" id="UP000005139">
    <property type="component" value="Unassembled WGS sequence"/>
</dbReference>
<accession>A1HUE8</accession>
<reference evidence="1 2" key="1">
    <citation type="submission" date="2007-01" db="EMBL/GenBank/DDBJ databases">
        <title>Annotation of the draft genome assembly of Thermosinus carboxydivorans Nor1.</title>
        <authorList>
            <consortium name="US DOE Joint Genome Institute (JGI-ORNL)"/>
            <person name="Larimer F."/>
            <person name="Land M."/>
            <person name="Hauser L."/>
        </authorList>
    </citation>
    <scope>NUCLEOTIDE SEQUENCE [LARGE SCALE GENOMIC DNA]</scope>
    <source>
        <strain evidence="1 2">Nor1</strain>
    </source>
</reference>
<reference evidence="1 2" key="2">
    <citation type="submission" date="2007-01" db="EMBL/GenBank/DDBJ databases">
        <title>Sequencing of the draft genome and assembly of Thermosinus carboxydivorans Nor1.</title>
        <authorList>
            <consortium name="US DOE Joint Genome Institute (JGI-PGF)"/>
            <person name="Copeland A."/>
            <person name="Lucas S."/>
            <person name="Lapidus A."/>
            <person name="Barry K."/>
            <person name="Glavina del Rio T."/>
            <person name="Dalin E."/>
            <person name="Tice H."/>
            <person name="Bruce D."/>
            <person name="Pitluck S."/>
            <person name="Richardson P."/>
        </authorList>
    </citation>
    <scope>NUCLEOTIDE SEQUENCE [LARGE SCALE GENOMIC DNA]</scope>
    <source>
        <strain evidence="1 2">Nor1</strain>
    </source>
</reference>
<name>A1HUE8_9FIRM</name>